<accession>A5BGE4</accession>
<feature type="compositionally biased region" description="Basic residues" evidence="1">
    <location>
        <begin position="68"/>
        <end position="92"/>
    </location>
</feature>
<sequence>MPQYGIERMTSQKSADMKSSIIEHVTSVKIRESHPKWKYAPSMASNVGRVRRKSDMKSSIVEHVTSVKIRKSHPKRKYAPVWHRMHDRSKIG</sequence>
<dbReference type="EMBL" id="AM458626">
    <property type="protein sequence ID" value="CAN74525.1"/>
    <property type="molecule type" value="Genomic_DNA"/>
</dbReference>
<evidence type="ECO:0000313" key="2">
    <source>
        <dbReference type="EMBL" id="CAN74525.1"/>
    </source>
</evidence>
<protein>
    <submittedName>
        <fullName evidence="2">Uncharacterized protein</fullName>
    </submittedName>
</protein>
<reference evidence="2" key="1">
    <citation type="journal article" date="2007" name="PLoS ONE">
        <title>The first genome sequence of an elite grapevine cultivar (Pinot noir Vitis vinifera L.): coping with a highly heterozygous genome.</title>
        <authorList>
            <person name="Velasco R."/>
            <person name="Zharkikh A."/>
            <person name="Troggio M."/>
            <person name="Cartwright D.A."/>
            <person name="Cestaro A."/>
            <person name="Pruss D."/>
            <person name="Pindo M."/>
            <person name="FitzGerald L.M."/>
            <person name="Vezzulli S."/>
            <person name="Reid J."/>
            <person name="Malacarne G."/>
            <person name="Iliev D."/>
            <person name="Coppola G."/>
            <person name="Wardell B."/>
            <person name="Micheletti D."/>
            <person name="Macalma T."/>
            <person name="Facci M."/>
            <person name="Mitchell J.T."/>
            <person name="Perazzolli M."/>
            <person name="Eldredge G."/>
            <person name="Gatto P."/>
            <person name="Oyzerski R."/>
            <person name="Moretto M."/>
            <person name="Gutin N."/>
            <person name="Stefanini M."/>
            <person name="Chen Y."/>
            <person name="Segala C."/>
            <person name="Davenport C."/>
            <person name="Dematte L."/>
            <person name="Mraz A."/>
            <person name="Battilana J."/>
            <person name="Stormo K."/>
            <person name="Costa F."/>
            <person name="Tao Q."/>
            <person name="Si-Ammour A."/>
            <person name="Harkins T."/>
            <person name="Lackey A."/>
            <person name="Perbost C."/>
            <person name="Taillon B."/>
            <person name="Stella A."/>
            <person name="Solovyev V."/>
            <person name="Fawcett J.A."/>
            <person name="Sterck L."/>
            <person name="Vandepoele K."/>
            <person name="Grando S.M."/>
            <person name="Toppo S."/>
            <person name="Moser C."/>
            <person name="Lanchbury J."/>
            <person name="Bogden R."/>
            <person name="Skolnick M."/>
            <person name="Sgaramella V."/>
            <person name="Bhatnagar S.K."/>
            <person name="Fontana P."/>
            <person name="Gutin A."/>
            <person name="Van de Peer Y."/>
            <person name="Salamini F."/>
            <person name="Viola R."/>
        </authorList>
    </citation>
    <scope>NUCLEOTIDE SEQUENCE</scope>
</reference>
<dbReference type="AlphaFoldDB" id="A5BGE4"/>
<proteinExistence type="predicted"/>
<name>A5BGE4_VITVI</name>
<feature type="region of interest" description="Disordered" evidence="1">
    <location>
        <begin position="67"/>
        <end position="92"/>
    </location>
</feature>
<evidence type="ECO:0000256" key="1">
    <source>
        <dbReference type="SAM" id="MobiDB-lite"/>
    </source>
</evidence>
<organism evidence="2">
    <name type="scientific">Vitis vinifera</name>
    <name type="common">Grape</name>
    <dbReference type="NCBI Taxonomy" id="29760"/>
    <lineage>
        <taxon>Eukaryota</taxon>
        <taxon>Viridiplantae</taxon>
        <taxon>Streptophyta</taxon>
        <taxon>Embryophyta</taxon>
        <taxon>Tracheophyta</taxon>
        <taxon>Spermatophyta</taxon>
        <taxon>Magnoliopsida</taxon>
        <taxon>eudicotyledons</taxon>
        <taxon>Gunneridae</taxon>
        <taxon>Pentapetalae</taxon>
        <taxon>rosids</taxon>
        <taxon>Vitales</taxon>
        <taxon>Vitaceae</taxon>
        <taxon>Viteae</taxon>
        <taxon>Vitis</taxon>
    </lineage>
</organism>
<gene>
    <name evidence="2" type="ORF">VITISV_005566</name>
</gene>